<evidence type="ECO:0000313" key="3">
    <source>
        <dbReference type="Proteomes" id="UP000467840"/>
    </source>
</evidence>
<dbReference type="Proteomes" id="UP000467840">
    <property type="component" value="Chromosome 7"/>
</dbReference>
<accession>A0A6A6L333</accession>
<proteinExistence type="predicted"/>
<organism evidence="2 3">
    <name type="scientific">Hevea brasiliensis</name>
    <name type="common">Para rubber tree</name>
    <name type="synonym">Siphonia brasiliensis</name>
    <dbReference type="NCBI Taxonomy" id="3981"/>
    <lineage>
        <taxon>Eukaryota</taxon>
        <taxon>Viridiplantae</taxon>
        <taxon>Streptophyta</taxon>
        <taxon>Embryophyta</taxon>
        <taxon>Tracheophyta</taxon>
        <taxon>Spermatophyta</taxon>
        <taxon>Magnoliopsida</taxon>
        <taxon>eudicotyledons</taxon>
        <taxon>Gunneridae</taxon>
        <taxon>Pentapetalae</taxon>
        <taxon>rosids</taxon>
        <taxon>fabids</taxon>
        <taxon>Malpighiales</taxon>
        <taxon>Euphorbiaceae</taxon>
        <taxon>Crotonoideae</taxon>
        <taxon>Micrandreae</taxon>
        <taxon>Hevea</taxon>
    </lineage>
</organism>
<sequence>MSEYSGKRGFSSTQQSPMIIYSEDSNHDMPVTILNAQDAGDKGDVEVLGSLDMDEGQGDIIGVRERLMLTLHIKADVPPSKKVKSMAPLTSPVSGEKRFVTPPIALE</sequence>
<evidence type="ECO:0000256" key="1">
    <source>
        <dbReference type="SAM" id="MobiDB-lite"/>
    </source>
</evidence>
<comment type="caution">
    <text evidence="2">The sequence shown here is derived from an EMBL/GenBank/DDBJ whole genome shotgun (WGS) entry which is preliminary data.</text>
</comment>
<protein>
    <submittedName>
        <fullName evidence="2">Uncharacterized protein</fullName>
    </submittedName>
</protein>
<dbReference type="EMBL" id="JAAGAX010000013">
    <property type="protein sequence ID" value="KAF2294825.1"/>
    <property type="molecule type" value="Genomic_DNA"/>
</dbReference>
<dbReference type="AlphaFoldDB" id="A0A6A6L333"/>
<reference evidence="2 3" key="1">
    <citation type="journal article" date="2020" name="Mol. Plant">
        <title>The Chromosome-Based Rubber Tree Genome Provides New Insights into Spurge Genome Evolution and Rubber Biosynthesis.</title>
        <authorList>
            <person name="Liu J."/>
            <person name="Shi C."/>
            <person name="Shi C.C."/>
            <person name="Li W."/>
            <person name="Zhang Q.J."/>
            <person name="Zhang Y."/>
            <person name="Li K."/>
            <person name="Lu H.F."/>
            <person name="Shi C."/>
            <person name="Zhu S.T."/>
            <person name="Xiao Z.Y."/>
            <person name="Nan H."/>
            <person name="Yue Y."/>
            <person name="Zhu X.G."/>
            <person name="Wu Y."/>
            <person name="Hong X.N."/>
            <person name="Fan G.Y."/>
            <person name="Tong Y."/>
            <person name="Zhang D."/>
            <person name="Mao C.L."/>
            <person name="Liu Y.L."/>
            <person name="Hao S.J."/>
            <person name="Liu W.Q."/>
            <person name="Lv M.Q."/>
            <person name="Zhang H.B."/>
            <person name="Liu Y."/>
            <person name="Hu-Tang G.R."/>
            <person name="Wang J.P."/>
            <person name="Wang J.H."/>
            <person name="Sun Y.H."/>
            <person name="Ni S.B."/>
            <person name="Chen W.B."/>
            <person name="Zhang X.C."/>
            <person name="Jiao Y.N."/>
            <person name="Eichler E.E."/>
            <person name="Li G.H."/>
            <person name="Liu X."/>
            <person name="Gao L.Z."/>
        </authorList>
    </citation>
    <scope>NUCLEOTIDE SEQUENCE [LARGE SCALE GENOMIC DNA]</scope>
    <source>
        <strain evidence="3">cv. GT1</strain>
        <tissue evidence="2">Leaf</tissue>
    </source>
</reference>
<name>A0A6A6L333_HEVBR</name>
<keyword evidence="3" id="KW-1185">Reference proteome</keyword>
<evidence type="ECO:0000313" key="2">
    <source>
        <dbReference type="EMBL" id="KAF2294825.1"/>
    </source>
</evidence>
<feature type="region of interest" description="Disordered" evidence="1">
    <location>
        <begin position="82"/>
        <end position="107"/>
    </location>
</feature>
<gene>
    <name evidence="2" type="ORF">GH714_020723</name>
</gene>